<organism evidence="7 8">
    <name type="scientific">Thelohanellus kitauei</name>
    <name type="common">Myxosporean</name>
    <dbReference type="NCBI Taxonomy" id="669202"/>
    <lineage>
        <taxon>Eukaryota</taxon>
        <taxon>Metazoa</taxon>
        <taxon>Cnidaria</taxon>
        <taxon>Myxozoa</taxon>
        <taxon>Myxosporea</taxon>
        <taxon>Bivalvulida</taxon>
        <taxon>Platysporina</taxon>
        <taxon>Myxobolidae</taxon>
        <taxon>Thelohanellus</taxon>
    </lineage>
</organism>
<dbReference type="Gene3D" id="2.60.40.1490">
    <property type="entry name" value="Histone chaperone ASF1-like"/>
    <property type="match status" value="1"/>
</dbReference>
<keyword evidence="8" id="KW-1185">Reference proteome</keyword>
<dbReference type="GO" id="GO:0005634">
    <property type="term" value="C:nucleus"/>
    <property type="evidence" value="ECO:0007669"/>
    <property type="project" value="UniProtKB-SubCell"/>
</dbReference>
<comment type="caution">
    <text evidence="7">The sequence shown here is derived from an EMBL/GenBank/DDBJ whole genome shotgun (WGS) entry which is preliminary data.</text>
</comment>
<dbReference type="InterPro" id="IPR036747">
    <property type="entry name" value="ASF1-like_sf"/>
</dbReference>
<dbReference type="EMBL" id="JWZT01002320">
    <property type="protein sequence ID" value="KII69693.1"/>
    <property type="molecule type" value="Genomic_DNA"/>
</dbReference>
<dbReference type="PANTHER" id="PTHR12040:SF0">
    <property type="entry name" value="HISTONE CHAPERONE ASF1"/>
    <property type="match status" value="1"/>
</dbReference>
<evidence type="ECO:0000313" key="7">
    <source>
        <dbReference type="EMBL" id="KII69693.1"/>
    </source>
</evidence>
<dbReference type="GO" id="GO:0042393">
    <property type="term" value="F:histone binding"/>
    <property type="evidence" value="ECO:0007669"/>
    <property type="project" value="TreeGrafter"/>
</dbReference>
<keyword evidence="5" id="KW-0143">Chaperone</keyword>
<gene>
    <name evidence="7" type="ORF">RF11_07290</name>
</gene>
<dbReference type="OMA" id="DYADQEM"/>
<dbReference type="GO" id="GO:0006335">
    <property type="term" value="P:DNA replication-dependent chromatin assembly"/>
    <property type="evidence" value="ECO:0007669"/>
    <property type="project" value="TreeGrafter"/>
</dbReference>
<reference evidence="7 8" key="1">
    <citation type="journal article" date="2014" name="Genome Biol. Evol.">
        <title>The genome of the myxosporean Thelohanellus kitauei shows adaptations to nutrient acquisition within its fish host.</title>
        <authorList>
            <person name="Yang Y."/>
            <person name="Xiong J."/>
            <person name="Zhou Z."/>
            <person name="Huo F."/>
            <person name="Miao W."/>
            <person name="Ran C."/>
            <person name="Liu Y."/>
            <person name="Zhang J."/>
            <person name="Feng J."/>
            <person name="Wang M."/>
            <person name="Wang M."/>
            <person name="Wang L."/>
            <person name="Yao B."/>
        </authorList>
    </citation>
    <scope>NUCLEOTIDE SEQUENCE [LARGE SCALE GENOMIC DNA]</scope>
    <source>
        <strain evidence="7">Wuqing</strain>
    </source>
</reference>
<evidence type="ECO:0000256" key="6">
    <source>
        <dbReference type="ARBA" id="ARBA00023242"/>
    </source>
</evidence>
<dbReference type="SUPFAM" id="SSF101546">
    <property type="entry name" value="ASF1-like"/>
    <property type="match status" value="1"/>
</dbReference>
<evidence type="ECO:0000256" key="3">
    <source>
        <dbReference type="ARBA" id="ARBA00023015"/>
    </source>
</evidence>
<dbReference type="Pfam" id="PF04729">
    <property type="entry name" value="ASF1_hist_chap"/>
    <property type="match status" value="1"/>
</dbReference>
<dbReference type="PANTHER" id="PTHR12040">
    <property type="entry name" value="ANTI-SILENCING PROTEIN 1"/>
    <property type="match status" value="1"/>
</dbReference>
<evidence type="ECO:0000256" key="1">
    <source>
        <dbReference type="ARBA" id="ARBA00004123"/>
    </source>
</evidence>
<name>A0A0C2JJX8_THEKT</name>
<keyword evidence="6" id="KW-0539">Nucleus</keyword>
<protein>
    <submittedName>
        <fullName evidence="7">Histone chaperone asf1b-B</fullName>
    </submittedName>
</protein>
<proteinExistence type="inferred from homology"/>
<evidence type="ECO:0000256" key="5">
    <source>
        <dbReference type="ARBA" id="ARBA00023186"/>
    </source>
</evidence>
<dbReference type="AlphaFoldDB" id="A0A0C2JJX8"/>
<accession>A0A0C2JJX8</accession>
<evidence type="ECO:0000256" key="4">
    <source>
        <dbReference type="ARBA" id="ARBA00023163"/>
    </source>
</evidence>
<comment type="subcellular location">
    <subcellularLocation>
        <location evidence="1">Nucleus</location>
    </subcellularLocation>
</comment>
<evidence type="ECO:0000313" key="8">
    <source>
        <dbReference type="Proteomes" id="UP000031668"/>
    </source>
</evidence>
<keyword evidence="4" id="KW-0804">Transcription</keyword>
<dbReference type="Proteomes" id="UP000031668">
    <property type="component" value="Unassembled WGS sequence"/>
</dbReference>
<dbReference type="OrthoDB" id="29755at2759"/>
<dbReference type="GO" id="GO:0000785">
    <property type="term" value="C:chromatin"/>
    <property type="evidence" value="ECO:0007669"/>
    <property type="project" value="TreeGrafter"/>
</dbReference>
<sequence length="166" mass="19408">MAKIRISKVTVLKNKCDLNEGFSFEIVFEAFDDIQEDIEWKVIYVGMAENEDCDQVLDDILVGPITRGVHKFLFETKGPRWDLIPKSEIVGLTVVLITAHYRNQEFVRVGYYVNNEYKTEEMRNEPPEEPILTELIRDVIVDEPRITTFHIDWDAKIEQQNDSTKN</sequence>
<evidence type="ECO:0000256" key="2">
    <source>
        <dbReference type="ARBA" id="ARBA00006051"/>
    </source>
</evidence>
<dbReference type="InterPro" id="IPR006818">
    <property type="entry name" value="ASF1-like"/>
</dbReference>
<keyword evidence="3" id="KW-0805">Transcription regulation</keyword>
<comment type="similarity">
    <text evidence="2">Belongs to the ASF1 family.</text>
</comment>